<proteinExistence type="predicted"/>
<evidence type="ECO:0000313" key="2">
    <source>
        <dbReference type="Proteomes" id="UP000016924"/>
    </source>
</evidence>
<dbReference type="eggNOG" id="ENOG502SG59">
    <property type="taxonomic scope" value="Eukaryota"/>
</dbReference>
<dbReference type="EMBL" id="JH767584">
    <property type="protein sequence ID" value="EON67055.1"/>
    <property type="molecule type" value="Genomic_DNA"/>
</dbReference>
<accession>R7YYN7</accession>
<dbReference type="Proteomes" id="UP000016924">
    <property type="component" value="Unassembled WGS sequence"/>
</dbReference>
<evidence type="ECO:0000313" key="1">
    <source>
        <dbReference type="EMBL" id="EON67055.1"/>
    </source>
</evidence>
<dbReference type="GeneID" id="19903483"/>
<organism evidence="1 2">
    <name type="scientific">Coniosporium apollinis (strain CBS 100218)</name>
    <name type="common">Rock-inhabiting black yeast</name>
    <dbReference type="NCBI Taxonomy" id="1168221"/>
    <lineage>
        <taxon>Eukaryota</taxon>
        <taxon>Fungi</taxon>
        <taxon>Dikarya</taxon>
        <taxon>Ascomycota</taxon>
        <taxon>Pezizomycotina</taxon>
        <taxon>Dothideomycetes</taxon>
        <taxon>Dothideomycetes incertae sedis</taxon>
        <taxon>Coniosporium</taxon>
    </lineage>
</organism>
<reference evidence="2" key="1">
    <citation type="submission" date="2012-06" db="EMBL/GenBank/DDBJ databases">
        <title>The genome sequence of Coniosporium apollinis CBS 100218.</title>
        <authorList>
            <consortium name="The Broad Institute Genome Sequencing Platform"/>
            <person name="Cuomo C."/>
            <person name="Gorbushina A."/>
            <person name="Noack S."/>
            <person name="Walker B."/>
            <person name="Young S.K."/>
            <person name="Zeng Q."/>
            <person name="Gargeya S."/>
            <person name="Fitzgerald M."/>
            <person name="Haas B."/>
            <person name="Abouelleil A."/>
            <person name="Alvarado L."/>
            <person name="Arachchi H.M."/>
            <person name="Berlin A.M."/>
            <person name="Chapman S.B."/>
            <person name="Goldberg J."/>
            <person name="Griggs A."/>
            <person name="Gujja S."/>
            <person name="Hansen M."/>
            <person name="Howarth C."/>
            <person name="Imamovic A."/>
            <person name="Larimer J."/>
            <person name="McCowan C."/>
            <person name="Montmayeur A."/>
            <person name="Murphy C."/>
            <person name="Neiman D."/>
            <person name="Pearson M."/>
            <person name="Priest M."/>
            <person name="Roberts A."/>
            <person name="Saif S."/>
            <person name="Shea T."/>
            <person name="Sisk P."/>
            <person name="Sykes S."/>
            <person name="Wortman J."/>
            <person name="Nusbaum C."/>
            <person name="Birren B."/>
        </authorList>
    </citation>
    <scope>NUCLEOTIDE SEQUENCE [LARGE SCALE GENOMIC DNA]</scope>
    <source>
        <strain evidence="2">CBS 100218</strain>
    </source>
</reference>
<protein>
    <submittedName>
        <fullName evidence="1">Uncharacterized protein</fullName>
    </submittedName>
</protein>
<gene>
    <name evidence="1" type="ORF">W97_06172</name>
</gene>
<dbReference type="RefSeq" id="XP_007782372.1">
    <property type="nucleotide sequence ID" value="XM_007784182.1"/>
</dbReference>
<sequence>MDPIIVSARQRYKEPKHTPKPSSLTPFQKKLQQNPYAHILASPVRMCGSTQVRLPSFFHVDLYTKLHPETRDPWLLPTTLSVSSLGKRVVDQGTPLRLLGRRRIVQYLGVKRRWLYAMSLRLREQLGVRTSKTVWREDMADLVLELLRNAAVKELKRVFQHSNASLVVPYSNGIASVEGHDGVACVLDLSGSTTMRQFEAARARSEKLAEKGDDLVEQVRKIRDWKRTNLKEPMLGSELSVNPAPRLAPAVKNPPLQFETTQYWGSEVPIYDLVGLLGKDRVVGLLAGTASVGAEYAVLKTSKLTVAAQTWLYKLQVYLV</sequence>
<name>R7YYN7_CONA1</name>
<dbReference type="STRING" id="1168221.R7YYN7"/>
<dbReference type="AlphaFoldDB" id="R7YYN7"/>
<dbReference type="OrthoDB" id="3363286at2759"/>
<keyword evidence="2" id="KW-1185">Reference proteome</keyword>
<dbReference type="HOGENOM" id="CLU_059421_0_0_1"/>